<keyword evidence="1" id="KW-0732">Signal</keyword>
<comment type="caution">
    <text evidence="3">The sequence shown here is derived from an EMBL/GenBank/DDBJ whole genome shotgun (WGS) entry which is preliminary data.</text>
</comment>
<dbReference type="SUPFAM" id="SSF63748">
    <property type="entry name" value="Tudor/PWWP/MBT"/>
    <property type="match status" value="3"/>
</dbReference>
<evidence type="ECO:0000259" key="2">
    <source>
        <dbReference type="SMART" id="SM00333"/>
    </source>
</evidence>
<dbReference type="CDD" id="cd04508">
    <property type="entry name" value="Tudor_SF"/>
    <property type="match status" value="3"/>
</dbReference>
<keyword evidence="4" id="KW-1185">Reference proteome</keyword>
<gene>
    <name evidence="3" type="ORF">CCMP2556_LOCUS40087</name>
</gene>
<reference evidence="3 4" key="1">
    <citation type="submission" date="2024-02" db="EMBL/GenBank/DDBJ databases">
        <authorList>
            <person name="Chen Y."/>
            <person name="Shah S."/>
            <person name="Dougan E. K."/>
            <person name="Thang M."/>
            <person name="Chan C."/>
        </authorList>
    </citation>
    <scope>NUCLEOTIDE SEQUENCE [LARGE SCALE GENOMIC DNA]</scope>
</reference>
<dbReference type="InterPro" id="IPR002999">
    <property type="entry name" value="Tudor"/>
</dbReference>
<protein>
    <recommendedName>
        <fullName evidence="2">Tudor domain-containing protein</fullName>
    </recommendedName>
</protein>
<dbReference type="Gene3D" id="2.30.30.140">
    <property type="match status" value="4"/>
</dbReference>
<evidence type="ECO:0000313" key="4">
    <source>
        <dbReference type="Proteomes" id="UP001642484"/>
    </source>
</evidence>
<evidence type="ECO:0000256" key="1">
    <source>
        <dbReference type="SAM" id="SignalP"/>
    </source>
</evidence>
<feature type="domain" description="Tudor" evidence="2">
    <location>
        <begin position="98"/>
        <end position="153"/>
    </location>
</feature>
<feature type="domain" description="Tudor" evidence="2">
    <location>
        <begin position="158"/>
        <end position="219"/>
    </location>
</feature>
<organism evidence="3 4">
    <name type="scientific">Durusdinium trenchii</name>
    <dbReference type="NCBI Taxonomy" id="1381693"/>
    <lineage>
        <taxon>Eukaryota</taxon>
        <taxon>Sar</taxon>
        <taxon>Alveolata</taxon>
        <taxon>Dinophyceae</taxon>
        <taxon>Suessiales</taxon>
        <taxon>Symbiodiniaceae</taxon>
        <taxon>Durusdinium</taxon>
    </lineage>
</organism>
<evidence type="ECO:0000313" key="3">
    <source>
        <dbReference type="EMBL" id="CAK9082034.1"/>
    </source>
</evidence>
<proteinExistence type="predicted"/>
<feature type="chain" id="PRO_5046491684" description="Tudor domain-containing protein" evidence="1">
    <location>
        <begin position="25"/>
        <end position="487"/>
    </location>
</feature>
<dbReference type="SMART" id="SM00333">
    <property type="entry name" value="TUDOR"/>
    <property type="match status" value="2"/>
</dbReference>
<sequence>MRRSTPRRLGLTLLVFKFLSPTLPFTEERFAKTLGSRADAGGTVGKRVEALWEDDLNFYPATVVKDFENGTVQIRWDDPDGHPDISNSDLEDVRPLRLSYSPGDLVVALYEEDYEWYNATVVQDRGDGKFVVLWDDPDGGPELSICPPENIRMVEVVDDYKPGDPVEALYDEDQTWYTGVVQDSCGEGFYVVLWDDPGDAPETTVCRSRYMKHLSTFSDYQVGDHVHARIETGEFLPAVVGDVHPDGTFEVQWEGEKTHTSRCNCEDMKGVFRDYTLGDRVEALYPDSLDWQVGVVRRQLDYGAFLVRWDYPTNGHLMSMCTPEEMSLLEEEDDIEWLEDSDAFPCPELPSITGAEDLFPASNPMEVHCPEPPEAQSTQIHLSKVVAYTKAEVSARPCLTLSPRQRGHRWNWRQHRVSRLLGSTVKRSWGPGGREKRVSWAHPPASYQWQQCALQCEAHRRSEGTHLCRWTLPRRPISAEDHLGTKP</sequence>
<name>A0ABP0Q1F7_9DINO</name>
<accession>A0ABP0Q1F7</accession>
<feature type="signal peptide" evidence="1">
    <location>
        <begin position="1"/>
        <end position="24"/>
    </location>
</feature>
<dbReference type="Proteomes" id="UP001642484">
    <property type="component" value="Unassembled WGS sequence"/>
</dbReference>
<dbReference type="EMBL" id="CAXAMN010023906">
    <property type="protein sequence ID" value="CAK9082034.1"/>
    <property type="molecule type" value="Genomic_DNA"/>
</dbReference>